<dbReference type="AlphaFoldDB" id="A0A7G9T7Y8"/>
<keyword evidence="1" id="KW-0732">Signal</keyword>
<evidence type="ECO:0000259" key="2">
    <source>
        <dbReference type="Pfam" id="PF03372"/>
    </source>
</evidence>
<protein>
    <submittedName>
        <fullName evidence="3">Endonuclease/exonuclease/phosphatase family protein</fullName>
    </submittedName>
</protein>
<dbReference type="GO" id="GO:0004527">
    <property type="term" value="F:exonuclease activity"/>
    <property type="evidence" value="ECO:0007669"/>
    <property type="project" value="UniProtKB-KW"/>
</dbReference>
<dbReference type="InterPro" id="IPR005135">
    <property type="entry name" value="Endo/exonuclease/phosphatase"/>
</dbReference>
<organism evidence="3 4">
    <name type="scientific">Pseudoxanthomonas mexicana</name>
    <dbReference type="NCBI Taxonomy" id="128785"/>
    <lineage>
        <taxon>Bacteria</taxon>
        <taxon>Pseudomonadati</taxon>
        <taxon>Pseudomonadota</taxon>
        <taxon>Gammaproteobacteria</taxon>
        <taxon>Lysobacterales</taxon>
        <taxon>Lysobacteraceae</taxon>
        <taxon>Pseudoxanthomonas</taxon>
    </lineage>
</organism>
<dbReference type="GO" id="GO:0006506">
    <property type="term" value="P:GPI anchor biosynthetic process"/>
    <property type="evidence" value="ECO:0007669"/>
    <property type="project" value="TreeGrafter"/>
</dbReference>
<dbReference type="Proteomes" id="UP000515838">
    <property type="component" value="Chromosome"/>
</dbReference>
<dbReference type="RefSeq" id="WP_187572074.1">
    <property type="nucleotide sequence ID" value="NZ_CP060731.1"/>
</dbReference>
<feature type="chain" id="PRO_5028987223" evidence="1">
    <location>
        <begin position="26"/>
        <end position="285"/>
    </location>
</feature>
<dbReference type="Gene3D" id="3.60.10.10">
    <property type="entry name" value="Endonuclease/exonuclease/phosphatase"/>
    <property type="match status" value="1"/>
</dbReference>
<keyword evidence="3" id="KW-0255">Endonuclease</keyword>
<feature type="domain" description="Endonuclease/exonuclease/phosphatase" evidence="2">
    <location>
        <begin position="38"/>
        <end position="270"/>
    </location>
</feature>
<proteinExistence type="predicted"/>
<dbReference type="EMBL" id="CP060731">
    <property type="protein sequence ID" value="QNN76213.1"/>
    <property type="molecule type" value="Genomic_DNA"/>
</dbReference>
<dbReference type="Pfam" id="PF03372">
    <property type="entry name" value="Exo_endo_phos"/>
    <property type="match status" value="1"/>
</dbReference>
<keyword evidence="3" id="KW-0269">Exonuclease</keyword>
<accession>A0A7G9T7Y8</accession>
<evidence type="ECO:0000313" key="4">
    <source>
        <dbReference type="Proteomes" id="UP000515838"/>
    </source>
</evidence>
<dbReference type="PANTHER" id="PTHR14859:SF15">
    <property type="entry name" value="ENDONUCLEASE_EXONUCLEASE_PHOSPHATASE DOMAIN-CONTAINING PROTEIN"/>
    <property type="match status" value="1"/>
</dbReference>
<keyword evidence="3" id="KW-0378">Hydrolase</keyword>
<dbReference type="PROSITE" id="PS51257">
    <property type="entry name" value="PROKAR_LIPOPROTEIN"/>
    <property type="match status" value="1"/>
</dbReference>
<dbReference type="GO" id="GO:0016020">
    <property type="term" value="C:membrane"/>
    <property type="evidence" value="ECO:0007669"/>
    <property type="project" value="GOC"/>
</dbReference>
<keyword evidence="3" id="KW-0540">Nuclease</keyword>
<evidence type="ECO:0000313" key="3">
    <source>
        <dbReference type="EMBL" id="QNN76213.1"/>
    </source>
</evidence>
<sequence>MARAGFVAVLWSVLLGLAGGCASTAMTPADSPATVDAVTLNLWHDKQDWPRRQDAIVADLRARGADVILLQEVLQDVALPNQAQVLASRLGYQYRFFSADAPTQARRYGNAILVRGTIEASREVKLAPLDDYRNAGWVRTTVDGRPLNVYVTHLHHTPEGGAIRAEQIAGVLTLIGETAGDAPSIIGGDFNARSDMPELAPLRARFAEAYSDAHPGVDANAPVHTTLNPHLGHAPIRIDHVFAQRDAFRVVDADIILDQPDATGAWPSDHYGVWVRLMYSDVPRR</sequence>
<dbReference type="InterPro" id="IPR036691">
    <property type="entry name" value="Endo/exonu/phosph_ase_sf"/>
</dbReference>
<dbReference type="GeneID" id="81471203"/>
<name>A0A7G9T7Y8_PSEMX</name>
<dbReference type="InterPro" id="IPR051916">
    <property type="entry name" value="GPI-anchor_lipid_remodeler"/>
</dbReference>
<feature type="signal peptide" evidence="1">
    <location>
        <begin position="1"/>
        <end position="25"/>
    </location>
</feature>
<reference evidence="3 4" key="1">
    <citation type="submission" date="2020-08" db="EMBL/GenBank/DDBJ databases">
        <title>Streptomycin Non-resistant strain, P. mexicana.</title>
        <authorList>
            <person name="Ganesh-Kumar S."/>
            <person name="Zhe T."/>
            <person name="Yu Z."/>
            <person name="Min Y."/>
        </authorList>
    </citation>
    <scope>NUCLEOTIDE SEQUENCE [LARGE SCALE GENOMIC DNA]</scope>
    <source>
        <strain evidence="3 4">GTZY2</strain>
    </source>
</reference>
<dbReference type="GO" id="GO:0004519">
    <property type="term" value="F:endonuclease activity"/>
    <property type="evidence" value="ECO:0007669"/>
    <property type="project" value="UniProtKB-KW"/>
</dbReference>
<evidence type="ECO:0000256" key="1">
    <source>
        <dbReference type="SAM" id="SignalP"/>
    </source>
</evidence>
<gene>
    <name evidence="3" type="ORF">IAE60_09505</name>
</gene>
<dbReference type="PANTHER" id="PTHR14859">
    <property type="entry name" value="CALCOFLUOR WHITE HYPERSENSITIVE PROTEIN PRECURSOR"/>
    <property type="match status" value="1"/>
</dbReference>
<dbReference type="SUPFAM" id="SSF56219">
    <property type="entry name" value="DNase I-like"/>
    <property type="match status" value="1"/>
</dbReference>